<dbReference type="CDD" id="cd00342">
    <property type="entry name" value="gram_neg_porins"/>
    <property type="match status" value="1"/>
</dbReference>
<protein>
    <submittedName>
        <fullName evidence="13">Porin</fullName>
    </submittedName>
</protein>
<keyword evidence="7" id="KW-0406">Ion transport</keyword>
<comment type="subunit">
    <text evidence="2">Homotrimer.</text>
</comment>
<evidence type="ECO:0000256" key="5">
    <source>
        <dbReference type="ARBA" id="ARBA00022692"/>
    </source>
</evidence>
<keyword evidence="5" id="KW-0812">Transmembrane</keyword>
<evidence type="ECO:0000256" key="3">
    <source>
        <dbReference type="ARBA" id="ARBA00022448"/>
    </source>
</evidence>
<accession>A0ABT8DYS5</accession>
<dbReference type="RefSeq" id="WP_290361051.1">
    <property type="nucleotide sequence ID" value="NZ_JAUHHC010000006.1"/>
</dbReference>
<dbReference type="EMBL" id="JAUHHC010000006">
    <property type="protein sequence ID" value="MDN3922736.1"/>
    <property type="molecule type" value="Genomic_DNA"/>
</dbReference>
<dbReference type="InterPro" id="IPR050298">
    <property type="entry name" value="Gram-neg_bact_OMP"/>
</dbReference>
<sequence>MSKTKTASTRIATAALLALAAGAASAQSKVTLYGLMDMSVGSTKNVGGEAIIGAESGKMSTSYFGLSGTEDLGNGLSAFFTLDSFMRMDSGASGRFNGDAFWARNAFVGLSSKDLGTVRAGRNTTPLFVSTLLFNAFGDSFGYSPSIRHYFTSGTVTGDSGWSDSVQYLTPTWSGFSAGAIIAAGEGAGGKNYGVNAGYNSGAFASALVWQHAYKDPSTTSPLDNTETWQLNGSYDFGAAKLFGQYGEVDNKSIHRDYKIFGLGATINVGAGKILAQYGQISASAGPDRKTFSIGYDYWLSKRTDLYLVGMSDQLDGQSDGASYSLGLRHRF</sequence>
<feature type="domain" description="Porin" evidence="12">
    <location>
        <begin position="14"/>
        <end position="316"/>
    </location>
</feature>
<evidence type="ECO:0000313" key="14">
    <source>
        <dbReference type="Proteomes" id="UP001228044"/>
    </source>
</evidence>
<keyword evidence="6 11" id="KW-0732">Signal</keyword>
<organism evidence="13 14">
    <name type="scientific">Roseateles violae</name>
    <dbReference type="NCBI Taxonomy" id="3058042"/>
    <lineage>
        <taxon>Bacteria</taxon>
        <taxon>Pseudomonadati</taxon>
        <taxon>Pseudomonadota</taxon>
        <taxon>Betaproteobacteria</taxon>
        <taxon>Burkholderiales</taxon>
        <taxon>Sphaerotilaceae</taxon>
        <taxon>Roseateles</taxon>
    </lineage>
</organism>
<evidence type="ECO:0000256" key="1">
    <source>
        <dbReference type="ARBA" id="ARBA00004571"/>
    </source>
</evidence>
<evidence type="ECO:0000256" key="11">
    <source>
        <dbReference type="SAM" id="SignalP"/>
    </source>
</evidence>
<dbReference type="Proteomes" id="UP001228044">
    <property type="component" value="Unassembled WGS sequence"/>
</dbReference>
<dbReference type="InterPro" id="IPR033900">
    <property type="entry name" value="Gram_neg_porin_domain"/>
</dbReference>
<feature type="chain" id="PRO_5046509264" evidence="11">
    <location>
        <begin position="27"/>
        <end position="332"/>
    </location>
</feature>
<evidence type="ECO:0000256" key="4">
    <source>
        <dbReference type="ARBA" id="ARBA00022452"/>
    </source>
</evidence>
<comment type="subcellular location">
    <subcellularLocation>
        <location evidence="1">Cell outer membrane</location>
        <topology evidence="1">Multi-pass membrane protein</topology>
    </subcellularLocation>
</comment>
<evidence type="ECO:0000259" key="12">
    <source>
        <dbReference type="Pfam" id="PF13609"/>
    </source>
</evidence>
<dbReference type="Pfam" id="PF13609">
    <property type="entry name" value="Porin_4"/>
    <property type="match status" value="1"/>
</dbReference>
<keyword evidence="8" id="KW-0626">Porin</keyword>
<dbReference type="PANTHER" id="PTHR34501">
    <property type="entry name" value="PROTEIN YDDL-RELATED"/>
    <property type="match status" value="1"/>
</dbReference>
<reference evidence="13 14" key="1">
    <citation type="submission" date="2023-06" db="EMBL/GenBank/DDBJ databases">
        <title>Pelomonas sp. PFR6 16S ribosomal RNA gene Genome sequencing and assembly.</title>
        <authorList>
            <person name="Woo H."/>
        </authorList>
    </citation>
    <scope>NUCLEOTIDE SEQUENCE [LARGE SCALE GENOMIC DNA]</scope>
    <source>
        <strain evidence="13 14">PFR6</strain>
    </source>
</reference>
<evidence type="ECO:0000313" key="13">
    <source>
        <dbReference type="EMBL" id="MDN3922736.1"/>
    </source>
</evidence>
<dbReference type="InterPro" id="IPR023614">
    <property type="entry name" value="Porin_dom_sf"/>
</dbReference>
<dbReference type="Gene3D" id="2.40.160.10">
    <property type="entry name" value="Porin"/>
    <property type="match status" value="1"/>
</dbReference>
<evidence type="ECO:0000256" key="10">
    <source>
        <dbReference type="ARBA" id="ARBA00023237"/>
    </source>
</evidence>
<evidence type="ECO:0000256" key="2">
    <source>
        <dbReference type="ARBA" id="ARBA00011233"/>
    </source>
</evidence>
<proteinExistence type="predicted"/>
<evidence type="ECO:0000256" key="9">
    <source>
        <dbReference type="ARBA" id="ARBA00023136"/>
    </source>
</evidence>
<dbReference type="SUPFAM" id="SSF56935">
    <property type="entry name" value="Porins"/>
    <property type="match status" value="1"/>
</dbReference>
<keyword evidence="3" id="KW-0813">Transport</keyword>
<gene>
    <name evidence="13" type="ORF">QWJ38_20785</name>
</gene>
<feature type="signal peptide" evidence="11">
    <location>
        <begin position="1"/>
        <end position="26"/>
    </location>
</feature>
<keyword evidence="10" id="KW-0998">Cell outer membrane</keyword>
<dbReference type="PANTHER" id="PTHR34501:SF9">
    <property type="entry name" value="MAJOR OUTER MEMBRANE PROTEIN P.IA"/>
    <property type="match status" value="1"/>
</dbReference>
<keyword evidence="4" id="KW-1134">Transmembrane beta strand</keyword>
<evidence type="ECO:0000256" key="7">
    <source>
        <dbReference type="ARBA" id="ARBA00023065"/>
    </source>
</evidence>
<evidence type="ECO:0000256" key="8">
    <source>
        <dbReference type="ARBA" id="ARBA00023114"/>
    </source>
</evidence>
<keyword evidence="14" id="KW-1185">Reference proteome</keyword>
<name>A0ABT8DYS5_9BURK</name>
<keyword evidence="9" id="KW-0472">Membrane</keyword>
<comment type="caution">
    <text evidence="13">The sequence shown here is derived from an EMBL/GenBank/DDBJ whole genome shotgun (WGS) entry which is preliminary data.</text>
</comment>
<evidence type="ECO:0000256" key="6">
    <source>
        <dbReference type="ARBA" id="ARBA00022729"/>
    </source>
</evidence>